<keyword evidence="6 7" id="KW-0472">Membrane</keyword>
<feature type="transmembrane region" description="Helical" evidence="7">
    <location>
        <begin position="144"/>
        <end position="162"/>
    </location>
</feature>
<dbReference type="Pfam" id="PF12911">
    <property type="entry name" value="OppC_N"/>
    <property type="match status" value="1"/>
</dbReference>
<feature type="domain" description="ABC transmembrane type-1" evidence="8">
    <location>
        <begin position="104"/>
        <end position="308"/>
    </location>
</feature>
<organism evidence="9">
    <name type="scientific">freshwater metagenome</name>
    <dbReference type="NCBI Taxonomy" id="449393"/>
    <lineage>
        <taxon>unclassified sequences</taxon>
        <taxon>metagenomes</taxon>
        <taxon>ecological metagenomes</taxon>
    </lineage>
</organism>
<evidence type="ECO:0000256" key="6">
    <source>
        <dbReference type="ARBA" id="ARBA00023136"/>
    </source>
</evidence>
<dbReference type="PANTHER" id="PTHR43386">
    <property type="entry name" value="OLIGOPEPTIDE TRANSPORT SYSTEM PERMEASE PROTEIN APPC"/>
    <property type="match status" value="1"/>
</dbReference>
<feature type="transmembrane region" description="Helical" evidence="7">
    <location>
        <begin position="108"/>
        <end position="132"/>
    </location>
</feature>
<feature type="transmembrane region" description="Helical" evidence="7">
    <location>
        <begin position="240"/>
        <end position="265"/>
    </location>
</feature>
<dbReference type="AlphaFoldDB" id="A0A6J6PNQ5"/>
<evidence type="ECO:0000259" key="8">
    <source>
        <dbReference type="PROSITE" id="PS50928"/>
    </source>
</evidence>
<dbReference type="Gene3D" id="1.10.3720.10">
    <property type="entry name" value="MetI-like"/>
    <property type="match status" value="1"/>
</dbReference>
<feature type="transmembrane region" description="Helical" evidence="7">
    <location>
        <begin position="182"/>
        <end position="201"/>
    </location>
</feature>
<comment type="subcellular location">
    <subcellularLocation>
        <location evidence="1">Cell membrane</location>
        <topology evidence="1">Multi-pass membrane protein</topology>
    </subcellularLocation>
</comment>
<feature type="transmembrane region" description="Helical" evidence="7">
    <location>
        <begin position="33"/>
        <end position="55"/>
    </location>
</feature>
<dbReference type="PANTHER" id="PTHR43386:SF1">
    <property type="entry name" value="D,D-DIPEPTIDE TRANSPORT SYSTEM PERMEASE PROTEIN DDPC-RELATED"/>
    <property type="match status" value="1"/>
</dbReference>
<keyword evidence="2" id="KW-0813">Transport</keyword>
<name>A0A6J6PNQ5_9ZZZZ</name>
<dbReference type="CDD" id="cd06261">
    <property type="entry name" value="TM_PBP2"/>
    <property type="match status" value="1"/>
</dbReference>
<dbReference type="PROSITE" id="PS50928">
    <property type="entry name" value="ABC_TM1"/>
    <property type="match status" value="1"/>
</dbReference>
<reference evidence="9" key="1">
    <citation type="submission" date="2020-05" db="EMBL/GenBank/DDBJ databases">
        <authorList>
            <person name="Chiriac C."/>
            <person name="Salcher M."/>
            <person name="Ghai R."/>
            <person name="Kavagutti S V."/>
        </authorList>
    </citation>
    <scope>NUCLEOTIDE SEQUENCE</scope>
</reference>
<dbReference type="InterPro" id="IPR050366">
    <property type="entry name" value="BP-dependent_transpt_permease"/>
</dbReference>
<proteinExistence type="predicted"/>
<dbReference type="InterPro" id="IPR035906">
    <property type="entry name" value="MetI-like_sf"/>
</dbReference>
<keyword evidence="4 7" id="KW-0812">Transmembrane</keyword>
<evidence type="ECO:0000256" key="2">
    <source>
        <dbReference type="ARBA" id="ARBA00022448"/>
    </source>
</evidence>
<dbReference type="SUPFAM" id="SSF161098">
    <property type="entry name" value="MetI-like"/>
    <property type="match status" value="1"/>
</dbReference>
<evidence type="ECO:0000256" key="5">
    <source>
        <dbReference type="ARBA" id="ARBA00022989"/>
    </source>
</evidence>
<dbReference type="InterPro" id="IPR000515">
    <property type="entry name" value="MetI-like"/>
</dbReference>
<accession>A0A6J6PNQ5</accession>
<evidence type="ECO:0000256" key="7">
    <source>
        <dbReference type="SAM" id="Phobius"/>
    </source>
</evidence>
<protein>
    <submittedName>
        <fullName evidence="9">Unannotated protein</fullName>
    </submittedName>
</protein>
<dbReference type="EMBL" id="CAEZXP010000003">
    <property type="protein sequence ID" value="CAB4698493.1"/>
    <property type="molecule type" value="Genomic_DNA"/>
</dbReference>
<evidence type="ECO:0000313" key="9">
    <source>
        <dbReference type="EMBL" id="CAB4698493.1"/>
    </source>
</evidence>
<gene>
    <name evidence="9" type="ORF">UFOPK2399_01189</name>
</gene>
<dbReference type="GO" id="GO:0005886">
    <property type="term" value="C:plasma membrane"/>
    <property type="evidence" value="ECO:0007669"/>
    <property type="project" value="UniProtKB-SubCell"/>
</dbReference>
<evidence type="ECO:0000256" key="3">
    <source>
        <dbReference type="ARBA" id="ARBA00022475"/>
    </source>
</evidence>
<dbReference type="GO" id="GO:0055085">
    <property type="term" value="P:transmembrane transport"/>
    <property type="evidence" value="ECO:0007669"/>
    <property type="project" value="InterPro"/>
</dbReference>
<keyword evidence="3" id="KW-1003">Cell membrane</keyword>
<feature type="transmembrane region" description="Helical" evidence="7">
    <location>
        <begin position="285"/>
        <end position="308"/>
    </location>
</feature>
<sequence length="321" mass="34334">MTAAPTTVGGVAPQTVTRSGFELFWLRFKEDRAALLGAGTIGVLIVIAIFGGPIASAVTGHPNTEQYQQIMQDSFGLPKGPTSAFWFGSDGEARDLFVRTMYGARTSLIVGVVASGIAVLIGLVVGMIAGFYRGIVDTILSRTGDVMLAMPQLLISIGIVAACSSNKNGCVIAGPIAIQPGLALVIAVIVIFSWPYIARLVRGFTLSIREKEFVEASRSLGASDTRIIFREILPNLSGPIIVYTTLLIPQSILFEAALSYLGLGVPPDTASWGGLLNDAQRYYDTAWWLMFFPGLFLVITTLAFNLLGDGLRDALDVRAER</sequence>
<dbReference type="Pfam" id="PF00528">
    <property type="entry name" value="BPD_transp_1"/>
    <property type="match status" value="1"/>
</dbReference>
<keyword evidence="5 7" id="KW-1133">Transmembrane helix</keyword>
<evidence type="ECO:0000256" key="4">
    <source>
        <dbReference type="ARBA" id="ARBA00022692"/>
    </source>
</evidence>
<evidence type="ECO:0000256" key="1">
    <source>
        <dbReference type="ARBA" id="ARBA00004651"/>
    </source>
</evidence>
<dbReference type="InterPro" id="IPR025966">
    <property type="entry name" value="OppC_N"/>
</dbReference>